<dbReference type="SUPFAM" id="SSF56935">
    <property type="entry name" value="Porins"/>
    <property type="match status" value="1"/>
</dbReference>
<dbReference type="InterPro" id="IPR025737">
    <property type="entry name" value="FApF"/>
</dbReference>
<dbReference type="Proteomes" id="UP000467305">
    <property type="component" value="Unassembled WGS sequence"/>
</dbReference>
<dbReference type="EMBL" id="WAAU01000008">
    <property type="protein sequence ID" value="KAB1159525.1"/>
    <property type="molecule type" value="Genomic_DNA"/>
</dbReference>
<dbReference type="RefSeq" id="WP_150898749.1">
    <property type="nucleotide sequence ID" value="NZ_WAAU01000008.1"/>
</dbReference>
<keyword evidence="3" id="KW-1185">Reference proteome</keyword>
<proteinExistence type="predicted"/>
<gene>
    <name evidence="2" type="ORF">F7018_04225</name>
</gene>
<evidence type="ECO:0000313" key="2">
    <source>
        <dbReference type="EMBL" id="KAB1159525.1"/>
    </source>
</evidence>
<reference evidence="2 3" key="1">
    <citation type="submission" date="2019-09" db="EMBL/GenBank/DDBJ databases">
        <authorList>
            <person name="Cao W.R."/>
        </authorList>
    </citation>
    <scope>NUCLEOTIDE SEQUENCE [LARGE SCALE GENOMIC DNA]</scope>
    <source>
        <strain evidence="3">a4</strain>
    </source>
</reference>
<dbReference type="SUPFAM" id="SSF160387">
    <property type="entry name" value="NosL/MerB-like"/>
    <property type="match status" value="1"/>
</dbReference>
<protein>
    <recommendedName>
        <fullName evidence="4">Transporter</fullName>
    </recommendedName>
</protein>
<keyword evidence="1" id="KW-0732">Signal</keyword>
<feature type="signal peptide" evidence="1">
    <location>
        <begin position="1"/>
        <end position="22"/>
    </location>
</feature>
<dbReference type="PANTHER" id="PTHR41247">
    <property type="entry name" value="HTH-TYPE TRANSCRIPTIONAL REPRESSOR YCNK"/>
    <property type="match status" value="1"/>
</dbReference>
<sequence>MKAKYYLFCLIVVLFLNKTAISQNQDSYNQCIQCNMLIKDKLHNAQATTNTNKVLNFDAIECLANYLKEQKTTSISNLTVADYNSGKQINAITATYLISNAIKSPMGANLSAFKTKKEAELILKTKKGKLYTWQEIRNAFNTNKIGDTEHHHEHHNRPDAHAPIGVMGDHLHSKNGFMVSFRYMNMEMDGNRSGTSTINNTSIFNSYMVAPQNMTMDMYMLGVMYAPSDKLTLMLMQNFVRNKMNLKARMVMGGNTMFRDFSTSSSGFGDLKLGALYSIYNKMNTSIHLNGTLNIPIGNIKQKDDTPMMQNAKLPYAMQLGSGTFDITLGATYKGNTEYISWGVQPLFTFRTGTNSQDYRLGNTQQINIWGAYKVANWISISGRVLGISQSKISGRDTELNPMMVPTANTNNYGGEKIKTFLGFNLMFNQNSSLKNFRIGIETGAPIYENYNGIQMDEDLSFQLGIKYAI</sequence>
<evidence type="ECO:0000256" key="1">
    <source>
        <dbReference type="SAM" id="SignalP"/>
    </source>
</evidence>
<name>A0A7J5APK2_9FLAO</name>
<evidence type="ECO:0008006" key="4">
    <source>
        <dbReference type="Google" id="ProtNLM"/>
    </source>
</evidence>
<comment type="caution">
    <text evidence="2">The sequence shown here is derived from an EMBL/GenBank/DDBJ whole genome shotgun (WGS) entry which is preliminary data.</text>
</comment>
<dbReference type="AlphaFoldDB" id="A0A7J5APK2"/>
<dbReference type="InterPro" id="IPR008719">
    <property type="entry name" value="N2O_reductase_NosL"/>
</dbReference>
<dbReference type="Pfam" id="PF05573">
    <property type="entry name" value="NosL"/>
    <property type="match status" value="1"/>
</dbReference>
<dbReference type="PANTHER" id="PTHR41247:SF1">
    <property type="entry name" value="HTH-TYPE TRANSCRIPTIONAL REPRESSOR YCNK"/>
    <property type="match status" value="1"/>
</dbReference>
<evidence type="ECO:0000313" key="3">
    <source>
        <dbReference type="Proteomes" id="UP000467305"/>
    </source>
</evidence>
<organism evidence="2 3">
    <name type="scientific">Tenacibaculum aiptasiae</name>
    <dbReference type="NCBI Taxonomy" id="426481"/>
    <lineage>
        <taxon>Bacteria</taxon>
        <taxon>Pseudomonadati</taxon>
        <taxon>Bacteroidota</taxon>
        <taxon>Flavobacteriia</taxon>
        <taxon>Flavobacteriales</taxon>
        <taxon>Flavobacteriaceae</taxon>
        <taxon>Tenacibaculum</taxon>
    </lineage>
</organism>
<accession>A0A7J5APK2</accession>
<dbReference type="Pfam" id="PF13557">
    <property type="entry name" value="Phenol_MetA_deg"/>
    <property type="match status" value="1"/>
</dbReference>
<dbReference type="OrthoDB" id="5450709at2"/>
<feature type="chain" id="PRO_5029550616" description="Transporter" evidence="1">
    <location>
        <begin position="23"/>
        <end position="470"/>
    </location>
</feature>